<accession>A0AAW1RBL1</accession>
<dbReference type="SMART" id="SM00320">
    <property type="entry name" value="WD40"/>
    <property type="match status" value="6"/>
</dbReference>
<evidence type="ECO:0000256" key="1">
    <source>
        <dbReference type="ARBA" id="ARBA00004496"/>
    </source>
</evidence>
<dbReference type="PANTHER" id="PTHR46853:SF1">
    <property type="entry name" value="METHYLOSOME PROTEIN 50"/>
    <property type="match status" value="1"/>
</dbReference>
<evidence type="ECO:0000313" key="7">
    <source>
        <dbReference type="Proteomes" id="UP001445335"/>
    </source>
</evidence>
<protein>
    <submittedName>
        <fullName evidence="6">Uncharacterized protein</fullName>
    </submittedName>
</protein>
<dbReference type="PRINTS" id="PR00320">
    <property type="entry name" value="GPROTEINBRPT"/>
</dbReference>
<dbReference type="InterPro" id="IPR036322">
    <property type="entry name" value="WD40_repeat_dom_sf"/>
</dbReference>
<evidence type="ECO:0000256" key="5">
    <source>
        <dbReference type="PROSITE-ProRule" id="PRU00221"/>
    </source>
</evidence>
<dbReference type="Pfam" id="PF00400">
    <property type="entry name" value="WD40"/>
    <property type="match status" value="3"/>
</dbReference>
<name>A0AAW1RBL1_9CHLO</name>
<dbReference type="PROSITE" id="PS00678">
    <property type="entry name" value="WD_REPEATS_1"/>
    <property type="match status" value="1"/>
</dbReference>
<dbReference type="GO" id="GO:0034709">
    <property type="term" value="C:methylosome"/>
    <property type="evidence" value="ECO:0007669"/>
    <property type="project" value="TreeGrafter"/>
</dbReference>
<evidence type="ECO:0000256" key="3">
    <source>
        <dbReference type="ARBA" id="ARBA00022574"/>
    </source>
</evidence>
<dbReference type="PROSITE" id="PS50294">
    <property type="entry name" value="WD_REPEATS_REGION"/>
    <property type="match status" value="1"/>
</dbReference>
<dbReference type="SUPFAM" id="SSF50978">
    <property type="entry name" value="WD40 repeat-like"/>
    <property type="match status" value="1"/>
</dbReference>
<keyword evidence="2" id="KW-0963">Cytoplasm</keyword>
<dbReference type="Proteomes" id="UP001445335">
    <property type="component" value="Unassembled WGS sequence"/>
</dbReference>
<evidence type="ECO:0000313" key="6">
    <source>
        <dbReference type="EMBL" id="KAK9830952.1"/>
    </source>
</evidence>
<dbReference type="Gene3D" id="2.130.10.10">
    <property type="entry name" value="YVTN repeat-like/Quinoprotein amine dehydrogenase"/>
    <property type="match status" value="1"/>
</dbReference>
<dbReference type="InterPro" id="IPR015943">
    <property type="entry name" value="WD40/YVTN_repeat-like_dom_sf"/>
</dbReference>
<evidence type="ECO:0000256" key="2">
    <source>
        <dbReference type="ARBA" id="ARBA00022490"/>
    </source>
</evidence>
<evidence type="ECO:0000256" key="4">
    <source>
        <dbReference type="ARBA" id="ARBA00022737"/>
    </source>
</evidence>
<keyword evidence="4" id="KW-0677">Repeat</keyword>
<gene>
    <name evidence="6" type="ORF">WJX81_001883</name>
</gene>
<dbReference type="InterPro" id="IPR020472">
    <property type="entry name" value="WD40_PAC1"/>
</dbReference>
<organism evidence="6 7">
    <name type="scientific">Elliptochloris bilobata</name>
    <dbReference type="NCBI Taxonomy" id="381761"/>
    <lineage>
        <taxon>Eukaryota</taxon>
        <taxon>Viridiplantae</taxon>
        <taxon>Chlorophyta</taxon>
        <taxon>core chlorophytes</taxon>
        <taxon>Trebouxiophyceae</taxon>
        <taxon>Trebouxiophyceae incertae sedis</taxon>
        <taxon>Elliptochloris clade</taxon>
        <taxon>Elliptochloris</taxon>
    </lineage>
</organism>
<keyword evidence="7" id="KW-1185">Reference proteome</keyword>
<dbReference type="InterPro" id="IPR001680">
    <property type="entry name" value="WD40_rpt"/>
</dbReference>
<dbReference type="InterPro" id="IPR019775">
    <property type="entry name" value="WD40_repeat_CS"/>
</dbReference>
<dbReference type="InterPro" id="IPR052139">
    <property type="entry name" value="Methylosome_Comp_WDR77"/>
</dbReference>
<keyword evidence="3 5" id="KW-0853">WD repeat</keyword>
<comment type="caution">
    <text evidence="6">The sequence shown here is derived from an EMBL/GenBank/DDBJ whole genome shotgun (WGS) entry which is preliminary data.</text>
</comment>
<dbReference type="AlphaFoldDB" id="A0AAW1RBL1"/>
<sequence length="333" mass="33683">MSLDVGLPVGCLAVTQGSSGTAVLAAGLSKFAGRYWTGEIVIASASAGGDELGALGKSSLRAGVAGLAWLPTDVGTGSRFLVSGSDDGRLDLWDFAAAEDAALANLHSIVAHDDIITDVASSPAAAAASVASCSRDCSVRTWACTAADIQCVEALTGHAEAVHCVAWGTEPAVLLSGSRDATARAWDTRTGACSALLDVGCAVHAAAAYPGSACQIAVGAAHGVVYVFDLRRPASALSQQRLHADAVRRLAFSTRTGCALALASASDDGQVLLSSTSQKLGICWEPRATLRPAGGAYVHGLTWSPVTDTDSQPLLFAGGWDGSITCTPVDLAS</sequence>
<feature type="repeat" description="WD" evidence="5">
    <location>
        <begin position="155"/>
        <end position="196"/>
    </location>
</feature>
<reference evidence="6 7" key="1">
    <citation type="journal article" date="2024" name="Nat. Commun.">
        <title>Phylogenomics reveals the evolutionary origins of lichenization in chlorophyte algae.</title>
        <authorList>
            <person name="Puginier C."/>
            <person name="Libourel C."/>
            <person name="Otte J."/>
            <person name="Skaloud P."/>
            <person name="Haon M."/>
            <person name="Grisel S."/>
            <person name="Petersen M."/>
            <person name="Berrin J.G."/>
            <person name="Delaux P.M."/>
            <person name="Dal Grande F."/>
            <person name="Keller J."/>
        </authorList>
    </citation>
    <scope>NUCLEOTIDE SEQUENCE [LARGE SCALE GENOMIC DNA]</scope>
    <source>
        <strain evidence="6 7">SAG 245.80</strain>
    </source>
</reference>
<dbReference type="PROSITE" id="PS50082">
    <property type="entry name" value="WD_REPEATS_2"/>
    <property type="match status" value="2"/>
</dbReference>
<dbReference type="EMBL" id="JALJOU010000048">
    <property type="protein sequence ID" value="KAK9830952.1"/>
    <property type="molecule type" value="Genomic_DNA"/>
</dbReference>
<dbReference type="PANTHER" id="PTHR46853">
    <property type="entry name" value="METHYLOSOME PROTEIN 50"/>
    <property type="match status" value="1"/>
</dbReference>
<feature type="repeat" description="WD" evidence="5">
    <location>
        <begin position="78"/>
        <end position="103"/>
    </location>
</feature>
<comment type="subcellular location">
    <subcellularLocation>
        <location evidence="1">Cytoplasm</location>
    </subcellularLocation>
</comment>
<proteinExistence type="predicted"/>